<proteinExistence type="predicted"/>
<evidence type="ECO:0000256" key="4">
    <source>
        <dbReference type="ARBA" id="ARBA00023125"/>
    </source>
</evidence>
<evidence type="ECO:0000259" key="7">
    <source>
        <dbReference type="PROSITE" id="PS50048"/>
    </source>
</evidence>
<accession>A0A1L7U9L6</accession>
<reference evidence="9" key="1">
    <citation type="journal article" date="2016" name="Genome Biol. Evol.">
        <title>Comparative 'omics' of the Fusarium fujikuroi species complex highlights differences in genetic potential and metabolite synthesis.</title>
        <authorList>
            <person name="Niehaus E.-M."/>
            <person name="Muensterkoetter M."/>
            <person name="Proctor R.H."/>
            <person name="Brown D.W."/>
            <person name="Sharon A."/>
            <person name="Idan Y."/>
            <person name="Oren-Young L."/>
            <person name="Sieber C.M."/>
            <person name="Novak O."/>
            <person name="Pencik A."/>
            <person name="Tarkowska D."/>
            <person name="Hromadova K."/>
            <person name="Freeman S."/>
            <person name="Maymon M."/>
            <person name="Elazar M."/>
            <person name="Youssef S.A."/>
            <person name="El-Shabrawy E.S.M."/>
            <person name="Shalaby A.B.A."/>
            <person name="Houterman P."/>
            <person name="Brock N.L."/>
            <person name="Burkhardt I."/>
            <person name="Tsavkelova E.A."/>
            <person name="Dickschat J.S."/>
            <person name="Galuszka P."/>
            <person name="Gueldener U."/>
            <person name="Tudzynski B."/>
        </authorList>
    </citation>
    <scope>NUCLEOTIDE SEQUENCE [LARGE SCALE GENOMIC DNA]</scope>
    <source>
        <strain evidence="9">MRC7560</strain>
    </source>
</reference>
<dbReference type="AlphaFoldDB" id="A0A1L7U9L6"/>
<sequence length="610" mass="69703">MSQSNYNKPKNTRSSTQKVRTGCITCKKRHIKCDETKPHCNNCLKNRGHCEGYATTKVAPKKVTGPIELRWDLRHGGAKASSKLEIQLQVHPDSVDFRDCTAHLYFHEFVGLVRGPWLNAAAKDDLWRVTMPQLARNNDTFRSAAMAIGALSLWHRHSGRKTLRAVSVPVQLVADQDKHYFHAVAYYCSCLKLQRYRRSPQDAILLSLLLMFFESLRGNRQAVFDHINHGLTLFLTLLTDQNAHLLIASLAPNPKPFLAAVADVFTLLSAQVRTVLRGRVGQGISLPNLAKELSDRNHSMETFTCLLTRMSVSSIDTQIPAVFNTLDEFEQYWASGSHRHTKIISIMANELQTSAGKRSTNHDVSDSFFLQLLGNSRIEEFCKSSEKEFQLLDAAFLPLFDRAIMTDIGSPAYFRALYLRLQYLASYVIEDPTNYLMFETLRSKTPFFRQFLSLADTILRASSQEAGNPASWLSLQCGLVWQIFNVALVCRDPLTRDEALWLLRDYPGQDGLWNTRSLYLLALRNRDIERTNAQEGTSEEQWRRLWRREFVFEEGGNRILLRYLDKDEETRAWQMVEEVAETGSGFDDVEWIRQPLTGSKGLLMAEIYCT</sequence>
<dbReference type="PANTHER" id="PTHR36206:SF12">
    <property type="entry name" value="ASPERCRYPTIN BIOSYNTHESIS CLUSTER-SPECIFIC TRANSCRIPTION REGULATOR ATNN-RELATED"/>
    <property type="match status" value="1"/>
</dbReference>
<feature type="domain" description="Zn(2)-C6 fungal-type" evidence="7">
    <location>
        <begin position="22"/>
        <end position="50"/>
    </location>
</feature>
<evidence type="ECO:0000256" key="1">
    <source>
        <dbReference type="ARBA" id="ARBA00022723"/>
    </source>
</evidence>
<keyword evidence="2" id="KW-0862">Zinc</keyword>
<comment type="caution">
    <text evidence="8">The sequence shown here is derived from an EMBL/GenBank/DDBJ whole genome shotgun (WGS) entry which is preliminary data.</text>
</comment>
<dbReference type="InterPro" id="IPR052360">
    <property type="entry name" value="Transcr_Regulatory_Proteins"/>
</dbReference>
<dbReference type="VEuPathDB" id="FungiDB:FMAN_15251"/>
<dbReference type="GO" id="GO:0000981">
    <property type="term" value="F:DNA-binding transcription factor activity, RNA polymerase II-specific"/>
    <property type="evidence" value="ECO:0007669"/>
    <property type="project" value="InterPro"/>
</dbReference>
<evidence type="ECO:0000313" key="8">
    <source>
        <dbReference type="EMBL" id="CVL07079.1"/>
    </source>
</evidence>
<dbReference type="InterPro" id="IPR036864">
    <property type="entry name" value="Zn2-C6_fun-type_DNA-bd_sf"/>
</dbReference>
<gene>
    <name evidence="8" type="ORF">FMAN_15251</name>
</gene>
<keyword evidence="3" id="KW-0805">Transcription regulation</keyword>
<evidence type="ECO:0000256" key="6">
    <source>
        <dbReference type="ARBA" id="ARBA00023242"/>
    </source>
</evidence>
<dbReference type="EMBL" id="FCQH01000019">
    <property type="protein sequence ID" value="CVL07079.1"/>
    <property type="molecule type" value="Genomic_DNA"/>
</dbReference>
<dbReference type="Gene3D" id="4.10.240.10">
    <property type="entry name" value="Zn(2)-C6 fungal-type DNA-binding domain"/>
    <property type="match status" value="1"/>
</dbReference>
<keyword evidence="5" id="KW-0804">Transcription</keyword>
<dbReference type="CDD" id="cd00067">
    <property type="entry name" value="GAL4"/>
    <property type="match status" value="1"/>
</dbReference>
<dbReference type="Pfam" id="PF00172">
    <property type="entry name" value="Zn_clus"/>
    <property type="match status" value="1"/>
</dbReference>
<evidence type="ECO:0000256" key="3">
    <source>
        <dbReference type="ARBA" id="ARBA00023015"/>
    </source>
</evidence>
<name>A0A1L7U9L6_FUSMA</name>
<keyword evidence="4" id="KW-0238">DNA-binding</keyword>
<dbReference type="PROSITE" id="PS00463">
    <property type="entry name" value="ZN2_CY6_FUNGAL_1"/>
    <property type="match status" value="1"/>
</dbReference>
<dbReference type="GeneID" id="65094493"/>
<dbReference type="PANTHER" id="PTHR36206">
    <property type="entry name" value="ASPERCRYPTIN BIOSYNTHESIS CLUSTER-SPECIFIC TRANSCRIPTION REGULATOR ATNN-RELATED"/>
    <property type="match status" value="1"/>
</dbReference>
<dbReference type="SUPFAM" id="SSF57701">
    <property type="entry name" value="Zn2/Cys6 DNA-binding domain"/>
    <property type="match status" value="1"/>
</dbReference>
<dbReference type="InterPro" id="IPR001138">
    <property type="entry name" value="Zn2Cys6_DnaBD"/>
</dbReference>
<protein>
    <recommendedName>
        <fullName evidence="7">Zn(2)-C6 fungal-type domain-containing protein</fullName>
    </recommendedName>
</protein>
<keyword evidence="1" id="KW-0479">Metal-binding</keyword>
<dbReference type="SMART" id="SM00066">
    <property type="entry name" value="GAL4"/>
    <property type="match status" value="1"/>
</dbReference>
<evidence type="ECO:0000256" key="2">
    <source>
        <dbReference type="ARBA" id="ARBA00022833"/>
    </source>
</evidence>
<keyword evidence="9" id="KW-1185">Reference proteome</keyword>
<dbReference type="GO" id="GO:0003677">
    <property type="term" value="F:DNA binding"/>
    <property type="evidence" value="ECO:0007669"/>
    <property type="project" value="UniProtKB-KW"/>
</dbReference>
<keyword evidence="6" id="KW-0539">Nucleus</keyword>
<dbReference type="RefSeq" id="XP_041690273.1">
    <property type="nucleotide sequence ID" value="XM_041824832.1"/>
</dbReference>
<dbReference type="PROSITE" id="PS50048">
    <property type="entry name" value="ZN2_CY6_FUNGAL_2"/>
    <property type="match status" value="1"/>
</dbReference>
<dbReference type="GO" id="GO:0008270">
    <property type="term" value="F:zinc ion binding"/>
    <property type="evidence" value="ECO:0007669"/>
    <property type="project" value="InterPro"/>
</dbReference>
<organism evidence="8 9">
    <name type="scientific">Fusarium mangiferae</name>
    <name type="common">Mango malformation disease fungus</name>
    <dbReference type="NCBI Taxonomy" id="192010"/>
    <lineage>
        <taxon>Eukaryota</taxon>
        <taxon>Fungi</taxon>
        <taxon>Dikarya</taxon>
        <taxon>Ascomycota</taxon>
        <taxon>Pezizomycotina</taxon>
        <taxon>Sordariomycetes</taxon>
        <taxon>Hypocreomycetidae</taxon>
        <taxon>Hypocreales</taxon>
        <taxon>Nectriaceae</taxon>
        <taxon>Fusarium</taxon>
        <taxon>Fusarium fujikuroi species complex</taxon>
    </lineage>
</organism>
<evidence type="ECO:0000313" key="9">
    <source>
        <dbReference type="Proteomes" id="UP000184255"/>
    </source>
</evidence>
<dbReference type="Proteomes" id="UP000184255">
    <property type="component" value="Unassembled WGS sequence"/>
</dbReference>
<evidence type="ECO:0000256" key="5">
    <source>
        <dbReference type="ARBA" id="ARBA00023163"/>
    </source>
</evidence>